<evidence type="ECO:0000313" key="5">
    <source>
        <dbReference type="EMBL" id="ODM88694.1"/>
    </source>
</evidence>
<feature type="compositionally biased region" description="Polar residues" evidence="3">
    <location>
        <begin position="218"/>
        <end position="233"/>
    </location>
</feature>
<dbReference type="Gene3D" id="1.10.10.60">
    <property type="entry name" value="Homeodomain-like"/>
    <property type="match status" value="1"/>
</dbReference>
<dbReference type="PANTHER" id="PTHR23110:SF109">
    <property type="entry name" value="FI07618P-RELATED"/>
    <property type="match status" value="1"/>
</dbReference>
<evidence type="ECO:0000256" key="3">
    <source>
        <dbReference type="SAM" id="MobiDB-lite"/>
    </source>
</evidence>
<feature type="region of interest" description="Disordered" evidence="3">
    <location>
        <begin position="213"/>
        <end position="233"/>
    </location>
</feature>
<evidence type="ECO:0000259" key="4">
    <source>
        <dbReference type="PROSITE" id="PS50097"/>
    </source>
</evidence>
<dbReference type="CDD" id="cd18315">
    <property type="entry name" value="BTB_POZ_BAB-like"/>
    <property type="match status" value="1"/>
</dbReference>
<evidence type="ECO:0000313" key="6">
    <source>
        <dbReference type="Proteomes" id="UP000094527"/>
    </source>
</evidence>
<dbReference type="PANTHER" id="PTHR23110">
    <property type="entry name" value="BTB DOMAIN TRANSCRIPTION FACTOR"/>
    <property type="match status" value="1"/>
</dbReference>
<dbReference type="GO" id="GO:0006357">
    <property type="term" value="P:regulation of transcription by RNA polymerase II"/>
    <property type="evidence" value="ECO:0007669"/>
    <property type="project" value="TreeGrafter"/>
</dbReference>
<keyword evidence="6" id="KW-1185">Reference proteome</keyword>
<name>A0A1D2M6Z3_ORCCI</name>
<dbReference type="Pfam" id="PF00651">
    <property type="entry name" value="BTB"/>
    <property type="match status" value="1"/>
</dbReference>
<comment type="caution">
    <text evidence="5">The sequence shown here is derived from an EMBL/GenBank/DDBJ whole genome shotgun (WGS) entry which is preliminary data.</text>
</comment>
<dbReference type="Proteomes" id="UP000094527">
    <property type="component" value="Unassembled WGS sequence"/>
</dbReference>
<evidence type="ECO:0000256" key="1">
    <source>
        <dbReference type="ARBA" id="ARBA00004123"/>
    </source>
</evidence>
<dbReference type="GO" id="GO:0005634">
    <property type="term" value="C:nucleus"/>
    <property type="evidence" value="ECO:0007669"/>
    <property type="project" value="UniProtKB-SubCell"/>
</dbReference>
<proteinExistence type="predicted"/>
<accession>A0A1D2M6Z3</accession>
<dbReference type="OrthoDB" id="10261408at2759"/>
<dbReference type="PROSITE" id="PS50097">
    <property type="entry name" value="BTB"/>
    <property type="match status" value="1"/>
</dbReference>
<dbReference type="InterPro" id="IPR009057">
    <property type="entry name" value="Homeodomain-like_sf"/>
</dbReference>
<dbReference type="SUPFAM" id="SSF54695">
    <property type="entry name" value="POZ domain"/>
    <property type="match status" value="1"/>
</dbReference>
<dbReference type="InterPro" id="IPR000210">
    <property type="entry name" value="BTB/POZ_dom"/>
</dbReference>
<dbReference type="InterPro" id="IPR011333">
    <property type="entry name" value="SKP1/BTB/POZ_sf"/>
</dbReference>
<evidence type="ECO:0000256" key="2">
    <source>
        <dbReference type="ARBA" id="ARBA00023242"/>
    </source>
</evidence>
<sequence length="233" mass="25899">MAGSPNMCKGTCRIGLRNPEPTVINGFEKLFRTQTLTDVTISCQGSTINCHKLVLLACSSMFEKHLLRNDCPHPIIEIDAGIQFQQLTRILDYMYTGEVVVPQRELDGFLKAAKELEVKGLIETDSKSEEQEMTKAKTESNRAASTSKCKKYKKYAVKDMVSAIQAVKDGMGVLAAARLLKIPARTLYMKLKSLGIPRLGNCPNAKLMRVESREIPNSLRNDNSVGESRSQNM</sequence>
<dbReference type="EMBL" id="LJIJ01003307">
    <property type="protein sequence ID" value="ODM88694.1"/>
    <property type="molecule type" value="Genomic_DNA"/>
</dbReference>
<protein>
    <submittedName>
        <fullName evidence="5">Longitudinals lacking protein-like</fullName>
    </submittedName>
</protein>
<feature type="domain" description="BTB" evidence="4">
    <location>
        <begin position="37"/>
        <end position="103"/>
    </location>
</feature>
<dbReference type="SMART" id="SM00225">
    <property type="entry name" value="BTB"/>
    <property type="match status" value="1"/>
</dbReference>
<organism evidence="5 6">
    <name type="scientific">Orchesella cincta</name>
    <name type="common">Springtail</name>
    <name type="synonym">Podura cincta</name>
    <dbReference type="NCBI Taxonomy" id="48709"/>
    <lineage>
        <taxon>Eukaryota</taxon>
        <taxon>Metazoa</taxon>
        <taxon>Ecdysozoa</taxon>
        <taxon>Arthropoda</taxon>
        <taxon>Hexapoda</taxon>
        <taxon>Collembola</taxon>
        <taxon>Entomobryomorpha</taxon>
        <taxon>Entomobryoidea</taxon>
        <taxon>Orchesellidae</taxon>
        <taxon>Orchesellinae</taxon>
        <taxon>Orchesella</taxon>
    </lineage>
</organism>
<keyword evidence="2" id="KW-0539">Nucleus</keyword>
<reference evidence="5 6" key="1">
    <citation type="journal article" date="2016" name="Genome Biol. Evol.">
        <title>Gene Family Evolution Reflects Adaptation to Soil Environmental Stressors in the Genome of the Collembolan Orchesella cincta.</title>
        <authorList>
            <person name="Faddeeva-Vakhrusheva A."/>
            <person name="Derks M.F."/>
            <person name="Anvar S.Y."/>
            <person name="Agamennone V."/>
            <person name="Suring W."/>
            <person name="Smit S."/>
            <person name="van Straalen N.M."/>
            <person name="Roelofs D."/>
        </authorList>
    </citation>
    <scope>NUCLEOTIDE SEQUENCE [LARGE SCALE GENOMIC DNA]</scope>
    <source>
        <tissue evidence="5">Mixed pool</tissue>
    </source>
</reference>
<dbReference type="InterPro" id="IPR051095">
    <property type="entry name" value="Dros_DevTransReg"/>
</dbReference>
<dbReference type="Gene3D" id="3.30.710.10">
    <property type="entry name" value="Potassium Channel Kv1.1, Chain A"/>
    <property type="match status" value="1"/>
</dbReference>
<dbReference type="SUPFAM" id="SSF46689">
    <property type="entry name" value="Homeodomain-like"/>
    <property type="match status" value="1"/>
</dbReference>
<gene>
    <name evidence="5" type="ORF">Ocin01_17988</name>
</gene>
<dbReference type="AlphaFoldDB" id="A0A1D2M6Z3"/>
<comment type="subcellular location">
    <subcellularLocation>
        <location evidence="1">Nucleus</location>
    </subcellularLocation>
</comment>